<evidence type="ECO:0000256" key="4">
    <source>
        <dbReference type="ARBA" id="ARBA00022741"/>
    </source>
</evidence>
<dbReference type="InterPro" id="IPR018027">
    <property type="entry name" value="Asn/Gln_amidotransferase"/>
</dbReference>
<dbReference type="SUPFAM" id="SSF89095">
    <property type="entry name" value="GatB/YqeY motif"/>
    <property type="match status" value="1"/>
</dbReference>
<sequence length="487" mass="54574">MGKGTTYIPVIGLEIHAELNTRTKMFCDCLNDANETSPNKNICPVCTAHPGTLPVMNRSAIESMIKIGMAVNGEIPAVSKFDRKNYFYPDIPKGYQISQYDIPLVFGGTLKGVKITRVHLEEDTGKLTHSRDKDGKEVTLVDYNRAGVPLMELVTEPDIREVSQIGEFGRELQLLLRYLGVSDADMEKGQMRVEVNLSLGTIVDGELKFGTKVEVKNIASFKMAEGAARYEIERQKQVLEAGEQVAQETRGWDDPNKRTVSQRSKESAHDYRYFPEPDLPAIDLSQFDFRVLRNEIPELPQAKRKRLKDEYGVNDEQVEVLVQDMKMAEYFENVVSELRAEREASTEKTVPLAINYLVSDLKGLMVGDGKVDANQTKVSTENFADLIELVANDKVNSRVAKDILRAMYENGGDPTEIMKTEGLEQVSDSGELTEAVKKIIEANPVPVADFRKGKEAALMYLVGQAMKELRGKANPQMLQQIFKDLLK</sequence>
<evidence type="ECO:0000256" key="7">
    <source>
        <dbReference type="ARBA" id="ARBA00024799"/>
    </source>
</evidence>
<dbReference type="SMART" id="SM00845">
    <property type="entry name" value="GatB_Yqey"/>
    <property type="match status" value="1"/>
</dbReference>
<dbReference type="Gene3D" id="1.10.150.380">
    <property type="entry name" value="GatB domain, N-terminal subdomain"/>
    <property type="match status" value="1"/>
</dbReference>
<dbReference type="InterPro" id="IPR023168">
    <property type="entry name" value="GatB_Yqey_C_2"/>
</dbReference>
<keyword evidence="5 10" id="KW-0067">ATP-binding</keyword>
<comment type="catalytic activity">
    <reaction evidence="8 10">
        <text>L-aspartyl-tRNA(Asn) + L-glutamine + ATP + H2O = L-asparaginyl-tRNA(Asn) + L-glutamate + ADP + phosphate + 2 H(+)</text>
        <dbReference type="Rhea" id="RHEA:14513"/>
        <dbReference type="Rhea" id="RHEA-COMP:9674"/>
        <dbReference type="Rhea" id="RHEA-COMP:9677"/>
        <dbReference type="ChEBI" id="CHEBI:15377"/>
        <dbReference type="ChEBI" id="CHEBI:15378"/>
        <dbReference type="ChEBI" id="CHEBI:29985"/>
        <dbReference type="ChEBI" id="CHEBI:30616"/>
        <dbReference type="ChEBI" id="CHEBI:43474"/>
        <dbReference type="ChEBI" id="CHEBI:58359"/>
        <dbReference type="ChEBI" id="CHEBI:78515"/>
        <dbReference type="ChEBI" id="CHEBI:78516"/>
        <dbReference type="ChEBI" id="CHEBI:456216"/>
    </reaction>
</comment>
<organism evidence="12 13">
    <name type="scientific">Candidatus Harrisonbacteria bacterium CG10_big_fil_rev_8_21_14_0_10_45_28</name>
    <dbReference type="NCBI Taxonomy" id="1974586"/>
    <lineage>
        <taxon>Bacteria</taxon>
        <taxon>Candidatus Harrisoniibacteriota</taxon>
    </lineage>
</organism>
<dbReference type="InterPro" id="IPR006075">
    <property type="entry name" value="Asn/Gln-tRNA_Trfase_suB/E_cat"/>
</dbReference>
<keyword evidence="3 10" id="KW-0436">Ligase</keyword>
<dbReference type="Pfam" id="PF02934">
    <property type="entry name" value="GatB_N"/>
    <property type="match status" value="1"/>
</dbReference>
<keyword evidence="4 10" id="KW-0547">Nucleotide-binding</keyword>
<comment type="caution">
    <text evidence="12">The sequence shown here is derived from an EMBL/GenBank/DDBJ whole genome shotgun (WGS) entry which is preliminary data.</text>
</comment>
<evidence type="ECO:0000259" key="11">
    <source>
        <dbReference type="SMART" id="SM00845"/>
    </source>
</evidence>
<evidence type="ECO:0000256" key="10">
    <source>
        <dbReference type="HAMAP-Rule" id="MF_00121"/>
    </source>
</evidence>
<dbReference type="InterPro" id="IPR014746">
    <property type="entry name" value="Gln_synth/guanido_kin_cat_dom"/>
</dbReference>
<dbReference type="PROSITE" id="PS01234">
    <property type="entry name" value="GATB"/>
    <property type="match status" value="1"/>
</dbReference>
<dbReference type="InterPro" id="IPR017958">
    <property type="entry name" value="Gln-tRNA_amidoTrfase_suB_CS"/>
</dbReference>
<dbReference type="InterPro" id="IPR003789">
    <property type="entry name" value="Asn/Gln_tRNA_amidoTrase-B-like"/>
</dbReference>
<evidence type="ECO:0000256" key="5">
    <source>
        <dbReference type="ARBA" id="ARBA00022840"/>
    </source>
</evidence>
<dbReference type="NCBIfam" id="NF004014">
    <property type="entry name" value="PRK05477.1-4"/>
    <property type="match status" value="1"/>
</dbReference>
<dbReference type="GO" id="GO:0016740">
    <property type="term" value="F:transferase activity"/>
    <property type="evidence" value="ECO:0007669"/>
    <property type="project" value="UniProtKB-KW"/>
</dbReference>
<evidence type="ECO:0000256" key="3">
    <source>
        <dbReference type="ARBA" id="ARBA00022598"/>
    </source>
</evidence>
<protein>
    <recommendedName>
        <fullName evidence="10">Aspartyl/glutamyl-tRNA(Asn/Gln) amidotransferase subunit B</fullName>
        <shortName evidence="10">Asp/Glu-ADT subunit B</shortName>
        <ecNumber evidence="10">6.3.5.-</ecNumber>
    </recommendedName>
</protein>
<dbReference type="FunFam" id="1.10.10.410:FF:000001">
    <property type="entry name" value="Aspartyl/glutamyl-tRNA(Asn/Gln) amidotransferase subunit B"/>
    <property type="match status" value="1"/>
</dbReference>
<dbReference type="HAMAP" id="MF_00121">
    <property type="entry name" value="GatB"/>
    <property type="match status" value="1"/>
</dbReference>
<dbReference type="EC" id="6.3.5.-" evidence="10"/>
<dbReference type="InterPro" id="IPR004413">
    <property type="entry name" value="GatB"/>
</dbReference>
<keyword evidence="6 10" id="KW-0648">Protein biosynthesis</keyword>
<dbReference type="AlphaFoldDB" id="A0A2H0UME3"/>
<dbReference type="Pfam" id="PF02637">
    <property type="entry name" value="GatB_Yqey"/>
    <property type="match status" value="1"/>
</dbReference>
<dbReference type="GO" id="GO:0050567">
    <property type="term" value="F:glutaminyl-tRNA synthase (glutamine-hydrolyzing) activity"/>
    <property type="evidence" value="ECO:0007669"/>
    <property type="project" value="UniProtKB-UniRule"/>
</dbReference>
<dbReference type="InterPro" id="IPR042114">
    <property type="entry name" value="GatB_C_1"/>
</dbReference>
<comment type="similarity">
    <text evidence="1 10">Belongs to the GatB/GatE family. GatB subfamily.</text>
</comment>
<proteinExistence type="inferred from homology"/>
<evidence type="ECO:0000256" key="8">
    <source>
        <dbReference type="ARBA" id="ARBA00047380"/>
    </source>
</evidence>
<evidence type="ECO:0000313" key="13">
    <source>
        <dbReference type="Proteomes" id="UP000230903"/>
    </source>
</evidence>
<dbReference type="InterPro" id="IPR017959">
    <property type="entry name" value="Asn/Gln-tRNA_amidoTrfase_suB/E"/>
</dbReference>
<evidence type="ECO:0000256" key="1">
    <source>
        <dbReference type="ARBA" id="ARBA00005306"/>
    </source>
</evidence>
<comment type="catalytic activity">
    <reaction evidence="9 10">
        <text>L-glutamyl-tRNA(Gln) + L-glutamine + ATP + H2O = L-glutaminyl-tRNA(Gln) + L-glutamate + ADP + phosphate + H(+)</text>
        <dbReference type="Rhea" id="RHEA:17521"/>
        <dbReference type="Rhea" id="RHEA-COMP:9681"/>
        <dbReference type="Rhea" id="RHEA-COMP:9684"/>
        <dbReference type="ChEBI" id="CHEBI:15377"/>
        <dbReference type="ChEBI" id="CHEBI:15378"/>
        <dbReference type="ChEBI" id="CHEBI:29985"/>
        <dbReference type="ChEBI" id="CHEBI:30616"/>
        <dbReference type="ChEBI" id="CHEBI:43474"/>
        <dbReference type="ChEBI" id="CHEBI:58359"/>
        <dbReference type="ChEBI" id="CHEBI:78520"/>
        <dbReference type="ChEBI" id="CHEBI:78521"/>
        <dbReference type="ChEBI" id="CHEBI:456216"/>
    </reaction>
</comment>
<reference evidence="13" key="1">
    <citation type="submission" date="2017-09" db="EMBL/GenBank/DDBJ databases">
        <title>Depth-based differentiation of microbial function through sediment-hosted aquifers and enrichment of novel symbionts in the deep terrestrial subsurface.</title>
        <authorList>
            <person name="Probst A.J."/>
            <person name="Ladd B."/>
            <person name="Jarett J.K."/>
            <person name="Geller-Mcgrath D.E."/>
            <person name="Sieber C.M.K."/>
            <person name="Emerson J.B."/>
            <person name="Anantharaman K."/>
            <person name="Thomas B.C."/>
            <person name="Malmstrom R."/>
            <person name="Stieglmeier M."/>
            <person name="Klingl A."/>
            <person name="Woyke T."/>
            <person name="Ryan C.M."/>
            <person name="Banfield J.F."/>
        </authorList>
    </citation>
    <scope>NUCLEOTIDE SEQUENCE [LARGE SCALE GENOMIC DNA]</scope>
</reference>
<dbReference type="SUPFAM" id="SSF55931">
    <property type="entry name" value="Glutamine synthetase/guanido kinase"/>
    <property type="match status" value="1"/>
</dbReference>
<evidence type="ECO:0000256" key="2">
    <source>
        <dbReference type="ARBA" id="ARBA00011123"/>
    </source>
</evidence>
<evidence type="ECO:0000256" key="6">
    <source>
        <dbReference type="ARBA" id="ARBA00022917"/>
    </source>
</evidence>
<dbReference type="Proteomes" id="UP000230903">
    <property type="component" value="Unassembled WGS sequence"/>
</dbReference>
<evidence type="ECO:0000313" key="12">
    <source>
        <dbReference type="EMBL" id="PIR87558.1"/>
    </source>
</evidence>
<dbReference type="Gene3D" id="1.10.10.410">
    <property type="match status" value="1"/>
</dbReference>
<dbReference type="PANTHER" id="PTHR11659">
    <property type="entry name" value="GLUTAMYL-TRNA GLN AMIDOTRANSFERASE SUBUNIT B MITOCHONDRIAL AND PROKARYOTIC PET112-RELATED"/>
    <property type="match status" value="1"/>
</dbReference>
<accession>A0A2H0UME3</accession>
<dbReference type="GO" id="GO:0006412">
    <property type="term" value="P:translation"/>
    <property type="evidence" value="ECO:0007669"/>
    <property type="project" value="UniProtKB-UniRule"/>
</dbReference>
<gene>
    <name evidence="10" type="primary">gatB</name>
    <name evidence="12" type="ORF">COU10_04095</name>
</gene>
<evidence type="ECO:0000256" key="9">
    <source>
        <dbReference type="ARBA" id="ARBA00047913"/>
    </source>
</evidence>
<dbReference type="NCBIfam" id="TIGR00133">
    <property type="entry name" value="gatB"/>
    <property type="match status" value="1"/>
</dbReference>
<keyword evidence="12" id="KW-0808">Transferase</keyword>
<dbReference type="NCBIfam" id="NF004012">
    <property type="entry name" value="PRK05477.1-2"/>
    <property type="match status" value="1"/>
</dbReference>
<feature type="domain" description="Asn/Gln amidotransferase" evidence="11">
    <location>
        <begin position="329"/>
        <end position="486"/>
    </location>
</feature>
<name>A0A2H0UME3_9BACT</name>
<dbReference type="EMBL" id="PFBC01000062">
    <property type="protein sequence ID" value="PIR87558.1"/>
    <property type="molecule type" value="Genomic_DNA"/>
</dbReference>
<comment type="subunit">
    <text evidence="2 10">Heterotrimer of A, B and C subunits.</text>
</comment>
<dbReference type="GO" id="GO:0005524">
    <property type="term" value="F:ATP binding"/>
    <property type="evidence" value="ECO:0007669"/>
    <property type="project" value="UniProtKB-KW"/>
</dbReference>
<comment type="function">
    <text evidence="7 10">Allows the formation of correctly charged Asn-tRNA(Asn) or Gln-tRNA(Gln) through the transamidation of misacylated Asp-tRNA(Asn) or Glu-tRNA(Gln) in organisms which lack either or both of asparaginyl-tRNA or glutaminyl-tRNA synthetases. The reaction takes place in the presence of glutamine and ATP through an activated phospho-Asp-tRNA(Asn) or phospho-Glu-tRNA(Gln).</text>
</comment>
<dbReference type="GO" id="GO:0050566">
    <property type="term" value="F:asparaginyl-tRNA synthase (glutamine-hydrolyzing) activity"/>
    <property type="evidence" value="ECO:0007669"/>
    <property type="project" value="RHEA"/>
</dbReference>